<keyword evidence="2" id="KW-0121">Carboxypeptidase</keyword>
<accession>A0AAJ0EUZ0</accession>
<dbReference type="RefSeq" id="XP_060426748.1">
    <property type="nucleotide sequence ID" value="XM_060580610.1"/>
</dbReference>
<feature type="non-terminal residue" evidence="7">
    <location>
        <position position="55"/>
    </location>
</feature>
<evidence type="ECO:0000256" key="3">
    <source>
        <dbReference type="ARBA" id="ARBA00022670"/>
    </source>
</evidence>
<dbReference type="SUPFAM" id="SSF53474">
    <property type="entry name" value="alpha/beta-Hydrolases"/>
    <property type="match status" value="1"/>
</dbReference>
<dbReference type="InterPro" id="IPR001563">
    <property type="entry name" value="Peptidase_S10"/>
</dbReference>
<gene>
    <name evidence="7" type="ORF">BDP55DRAFT_750108</name>
</gene>
<sequence>MNGGPGSSSMPGLFNENGPCYINPDSNSTRPSEWSWNTKGKIPSVRPSIDSSLKE</sequence>
<dbReference type="GO" id="GO:0006508">
    <property type="term" value="P:proteolysis"/>
    <property type="evidence" value="ECO:0007669"/>
    <property type="project" value="UniProtKB-KW"/>
</dbReference>
<keyword evidence="8" id="KW-1185">Reference proteome</keyword>
<keyword evidence="4" id="KW-0378">Hydrolase</keyword>
<evidence type="ECO:0000256" key="1">
    <source>
        <dbReference type="ARBA" id="ARBA00009431"/>
    </source>
</evidence>
<dbReference type="Gene3D" id="3.40.50.1820">
    <property type="entry name" value="alpha/beta hydrolase"/>
    <property type="match status" value="1"/>
</dbReference>
<feature type="compositionally biased region" description="Polar residues" evidence="6">
    <location>
        <begin position="24"/>
        <end position="38"/>
    </location>
</feature>
<reference evidence="7" key="1">
    <citation type="submission" date="2021-06" db="EMBL/GenBank/DDBJ databases">
        <title>Comparative genomics, transcriptomics and evolutionary studies reveal genomic signatures of adaptation to plant cell wall in hemibiotrophic fungi.</title>
        <authorList>
            <consortium name="DOE Joint Genome Institute"/>
            <person name="Baroncelli R."/>
            <person name="Diaz J.F."/>
            <person name="Benocci T."/>
            <person name="Peng M."/>
            <person name="Battaglia E."/>
            <person name="Haridas S."/>
            <person name="Andreopoulos W."/>
            <person name="Labutti K."/>
            <person name="Pangilinan J."/>
            <person name="Floch G.L."/>
            <person name="Makela M.R."/>
            <person name="Henrissat B."/>
            <person name="Grigoriev I.V."/>
            <person name="Crouch J.A."/>
            <person name="De Vries R.P."/>
            <person name="Sukno S.A."/>
            <person name="Thon M.R."/>
        </authorList>
    </citation>
    <scope>NUCLEOTIDE SEQUENCE</scope>
    <source>
        <strain evidence="7">CBS 193.32</strain>
    </source>
</reference>
<evidence type="ECO:0000313" key="8">
    <source>
        <dbReference type="Proteomes" id="UP001224890"/>
    </source>
</evidence>
<protein>
    <submittedName>
        <fullName evidence="7">Uncharacterized protein</fullName>
    </submittedName>
</protein>
<dbReference type="Proteomes" id="UP001224890">
    <property type="component" value="Unassembled WGS sequence"/>
</dbReference>
<evidence type="ECO:0000313" key="7">
    <source>
        <dbReference type="EMBL" id="KAK1672745.1"/>
    </source>
</evidence>
<proteinExistence type="inferred from homology"/>
<dbReference type="GeneID" id="85465136"/>
<organism evidence="7 8">
    <name type="scientific">Colletotrichum godetiae</name>
    <dbReference type="NCBI Taxonomy" id="1209918"/>
    <lineage>
        <taxon>Eukaryota</taxon>
        <taxon>Fungi</taxon>
        <taxon>Dikarya</taxon>
        <taxon>Ascomycota</taxon>
        <taxon>Pezizomycotina</taxon>
        <taxon>Sordariomycetes</taxon>
        <taxon>Hypocreomycetidae</taxon>
        <taxon>Glomerellales</taxon>
        <taxon>Glomerellaceae</taxon>
        <taxon>Colletotrichum</taxon>
        <taxon>Colletotrichum acutatum species complex</taxon>
    </lineage>
</organism>
<dbReference type="AlphaFoldDB" id="A0AAJ0EUZ0"/>
<dbReference type="InterPro" id="IPR029058">
    <property type="entry name" value="AB_hydrolase_fold"/>
</dbReference>
<dbReference type="Pfam" id="PF00450">
    <property type="entry name" value="Peptidase_S10"/>
    <property type="match status" value="1"/>
</dbReference>
<evidence type="ECO:0000256" key="6">
    <source>
        <dbReference type="SAM" id="MobiDB-lite"/>
    </source>
</evidence>
<comment type="similarity">
    <text evidence="1">Belongs to the peptidase S10 family.</text>
</comment>
<comment type="caution">
    <text evidence="7">The sequence shown here is derived from an EMBL/GenBank/DDBJ whole genome shotgun (WGS) entry which is preliminary data.</text>
</comment>
<dbReference type="GO" id="GO:0004185">
    <property type="term" value="F:serine-type carboxypeptidase activity"/>
    <property type="evidence" value="ECO:0007669"/>
    <property type="project" value="InterPro"/>
</dbReference>
<dbReference type="EMBL" id="JAHMHR010000036">
    <property type="protein sequence ID" value="KAK1672745.1"/>
    <property type="molecule type" value="Genomic_DNA"/>
</dbReference>
<keyword evidence="5" id="KW-0325">Glycoprotein</keyword>
<keyword evidence="3" id="KW-0645">Protease</keyword>
<evidence type="ECO:0000256" key="2">
    <source>
        <dbReference type="ARBA" id="ARBA00022645"/>
    </source>
</evidence>
<name>A0AAJ0EUZ0_9PEZI</name>
<feature type="region of interest" description="Disordered" evidence="6">
    <location>
        <begin position="1"/>
        <end position="55"/>
    </location>
</feature>
<evidence type="ECO:0000256" key="5">
    <source>
        <dbReference type="ARBA" id="ARBA00023180"/>
    </source>
</evidence>
<evidence type="ECO:0000256" key="4">
    <source>
        <dbReference type="ARBA" id="ARBA00022801"/>
    </source>
</evidence>